<gene>
    <name evidence="1" type="ORF">CEXT_324221</name>
</gene>
<evidence type="ECO:0000313" key="2">
    <source>
        <dbReference type="Proteomes" id="UP001054945"/>
    </source>
</evidence>
<dbReference type="Proteomes" id="UP001054945">
    <property type="component" value="Unassembled WGS sequence"/>
</dbReference>
<dbReference type="AlphaFoldDB" id="A0AAV4Y5P4"/>
<protein>
    <submittedName>
        <fullName evidence="1">Uncharacterized protein</fullName>
    </submittedName>
</protein>
<proteinExistence type="predicted"/>
<name>A0AAV4Y5P4_CAEEX</name>
<accession>A0AAV4Y5P4</accession>
<comment type="caution">
    <text evidence="1">The sequence shown here is derived from an EMBL/GenBank/DDBJ whole genome shotgun (WGS) entry which is preliminary data.</text>
</comment>
<sequence length="80" mass="8904">MGYMILKLSSEIKLFIFQTEGEGSLLWGLILPNRDVLELRLLALKKFSFKASSISAALMMTGTSLIATLRSLLDLEVNLK</sequence>
<evidence type="ECO:0000313" key="1">
    <source>
        <dbReference type="EMBL" id="GIZ01766.1"/>
    </source>
</evidence>
<keyword evidence="2" id="KW-1185">Reference proteome</keyword>
<dbReference type="EMBL" id="BPLR01018719">
    <property type="protein sequence ID" value="GIZ01766.1"/>
    <property type="molecule type" value="Genomic_DNA"/>
</dbReference>
<organism evidence="1 2">
    <name type="scientific">Caerostris extrusa</name>
    <name type="common">Bark spider</name>
    <name type="synonym">Caerostris bankana</name>
    <dbReference type="NCBI Taxonomy" id="172846"/>
    <lineage>
        <taxon>Eukaryota</taxon>
        <taxon>Metazoa</taxon>
        <taxon>Ecdysozoa</taxon>
        <taxon>Arthropoda</taxon>
        <taxon>Chelicerata</taxon>
        <taxon>Arachnida</taxon>
        <taxon>Araneae</taxon>
        <taxon>Araneomorphae</taxon>
        <taxon>Entelegynae</taxon>
        <taxon>Araneoidea</taxon>
        <taxon>Araneidae</taxon>
        <taxon>Caerostris</taxon>
    </lineage>
</organism>
<reference evidence="1 2" key="1">
    <citation type="submission" date="2021-06" db="EMBL/GenBank/DDBJ databases">
        <title>Caerostris extrusa draft genome.</title>
        <authorList>
            <person name="Kono N."/>
            <person name="Arakawa K."/>
        </authorList>
    </citation>
    <scope>NUCLEOTIDE SEQUENCE [LARGE SCALE GENOMIC DNA]</scope>
</reference>